<gene>
    <name evidence="1" type="ORF">MENTE1834_LOCUS44920</name>
</gene>
<proteinExistence type="predicted"/>
<comment type="caution">
    <text evidence="1">The sequence shown here is derived from an EMBL/GenBank/DDBJ whole genome shotgun (WGS) entry which is preliminary data.</text>
</comment>
<evidence type="ECO:0000313" key="1">
    <source>
        <dbReference type="EMBL" id="CAK5112539.1"/>
    </source>
</evidence>
<sequence length="194" mass="21126">MAAVMQTDVSTSNNSQVVDTSNEKHSEIKGADMELQQDGKAGFKGKRRSSSFTELIGIASSSKHDKKELIKLNYSPIDSPFSCAKLPIESCSSLSSSITAGPPMEKCLVGGKVNYVLDELLSTERTYVRELAEIIHHYILPLEALESTSNNGTANSHNILPGQSNILFGNIRDLVKNFFVKEGERGTFLGDSRA</sequence>
<organism evidence="1 2">
    <name type="scientific">Meloidogyne enterolobii</name>
    <name type="common">Root-knot nematode worm</name>
    <name type="synonym">Meloidogyne mayaguensis</name>
    <dbReference type="NCBI Taxonomy" id="390850"/>
    <lineage>
        <taxon>Eukaryota</taxon>
        <taxon>Metazoa</taxon>
        <taxon>Ecdysozoa</taxon>
        <taxon>Nematoda</taxon>
        <taxon>Chromadorea</taxon>
        <taxon>Rhabditida</taxon>
        <taxon>Tylenchina</taxon>
        <taxon>Tylenchomorpha</taxon>
        <taxon>Tylenchoidea</taxon>
        <taxon>Meloidogynidae</taxon>
        <taxon>Meloidogyninae</taxon>
        <taxon>Meloidogyne</taxon>
    </lineage>
</organism>
<accession>A0ACB1AYF5</accession>
<protein>
    <submittedName>
        <fullName evidence="1">Uncharacterized protein</fullName>
    </submittedName>
</protein>
<reference evidence="1" key="1">
    <citation type="submission" date="2023-11" db="EMBL/GenBank/DDBJ databases">
        <authorList>
            <person name="Poullet M."/>
        </authorList>
    </citation>
    <scope>NUCLEOTIDE SEQUENCE</scope>
    <source>
        <strain evidence="1">E1834</strain>
    </source>
</reference>
<evidence type="ECO:0000313" key="2">
    <source>
        <dbReference type="Proteomes" id="UP001497535"/>
    </source>
</evidence>
<dbReference type="Proteomes" id="UP001497535">
    <property type="component" value="Unassembled WGS sequence"/>
</dbReference>
<dbReference type="EMBL" id="CAVMJV010000144">
    <property type="protein sequence ID" value="CAK5112539.1"/>
    <property type="molecule type" value="Genomic_DNA"/>
</dbReference>
<name>A0ACB1AYF5_MELEN</name>
<keyword evidence="2" id="KW-1185">Reference proteome</keyword>